<feature type="transmembrane region" description="Helical" evidence="2">
    <location>
        <begin position="133"/>
        <end position="151"/>
    </location>
</feature>
<dbReference type="GO" id="GO:0004190">
    <property type="term" value="F:aspartic-type endopeptidase activity"/>
    <property type="evidence" value="ECO:0007669"/>
    <property type="project" value="UniProtKB-EC"/>
</dbReference>
<feature type="transmembrane region" description="Helical" evidence="2">
    <location>
        <begin position="108"/>
        <end position="127"/>
    </location>
</feature>
<feature type="transmembrane region" description="Helical" evidence="2">
    <location>
        <begin position="158"/>
        <end position="178"/>
    </location>
</feature>
<protein>
    <submittedName>
        <fullName evidence="5">Prepilin peptidase</fullName>
        <ecNumber evidence="5">3.4.23.43</ecNumber>
    </submittedName>
</protein>
<dbReference type="InterPro" id="IPR050882">
    <property type="entry name" value="Prepilin_peptidase/N-MTase"/>
</dbReference>
<keyword evidence="2" id="KW-1133">Transmembrane helix</keyword>
<evidence type="ECO:0000313" key="6">
    <source>
        <dbReference type="Proteomes" id="UP001334804"/>
    </source>
</evidence>
<keyword evidence="6" id="KW-1185">Reference proteome</keyword>
<gene>
    <name evidence="5" type="ORF">OIE14_13615</name>
</gene>
<feature type="transmembrane region" description="Helical" evidence="2">
    <location>
        <begin position="198"/>
        <end position="227"/>
    </location>
</feature>
<evidence type="ECO:0000256" key="3">
    <source>
        <dbReference type="SAM" id="SignalP"/>
    </source>
</evidence>
<comment type="similarity">
    <text evidence="1">Belongs to the peptidase A24 family.</text>
</comment>
<evidence type="ECO:0000256" key="2">
    <source>
        <dbReference type="SAM" id="Phobius"/>
    </source>
</evidence>
<feature type="signal peptide" evidence="3">
    <location>
        <begin position="1"/>
        <end position="19"/>
    </location>
</feature>
<dbReference type="PANTHER" id="PTHR30487:SF0">
    <property type="entry name" value="PREPILIN LEADER PEPTIDASE_N-METHYLTRANSFERASE-RELATED"/>
    <property type="match status" value="1"/>
</dbReference>
<dbReference type="RefSeq" id="WP_326564633.1">
    <property type="nucleotide sequence ID" value="NZ_CP109071.1"/>
</dbReference>
<feature type="transmembrane region" description="Helical" evidence="2">
    <location>
        <begin position="83"/>
        <end position="101"/>
    </location>
</feature>
<proteinExistence type="inferred from homology"/>
<keyword evidence="5" id="KW-0378">Hydrolase</keyword>
<sequence>MSTGLLTCVALLGALAGLAAPRAARHFVAPVPPAAPYASGAPHVPAAPVRRYAPVGRYAPGAPHLPAEPHAPGMPQVSVGRQVSVAMAGAVVFSGLAMGLGADPVLPVFLVLAAVGLVLALVDLACLRLPDPLVGTAALVVAVGLTGAALTSGSHGRLLGAVGGAALCFGCHVVLALLPGSRLGFGDVKLAAVLGLPLGWLGGSPLLFGLFLPHLLHGVVVLALLVAGRIRRSTPLPLGPALLAGAWLATLTP</sequence>
<dbReference type="PANTHER" id="PTHR30487">
    <property type="entry name" value="TYPE 4 PREPILIN-LIKE PROTEINS LEADER PEPTIDE-PROCESSING ENZYME"/>
    <property type="match status" value="1"/>
</dbReference>
<keyword evidence="2" id="KW-0812">Transmembrane</keyword>
<feature type="domain" description="Prepilin type IV endopeptidase peptidase" evidence="4">
    <location>
        <begin position="110"/>
        <end position="212"/>
    </location>
</feature>
<name>A0ABZ1EL62_9ACTN</name>
<dbReference type="Gene3D" id="1.20.120.1220">
    <property type="match status" value="1"/>
</dbReference>
<evidence type="ECO:0000313" key="5">
    <source>
        <dbReference type="EMBL" id="WSA35003.1"/>
    </source>
</evidence>
<accession>A0ABZ1EL62</accession>
<dbReference type="EC" id="3.4.23.43" evidence="5"/>
<keyword evidence="2" id="KW-0472">Membrane</keyword>
<keyword evidence="3" id="KW-0732">Signal</keyword>
<organism evidence="5 6">
    <name type="scientific">Micromonospora peucetia</name>
    <dbReference type="NCBI Taxonomy" id="47871"/>
    <lineage>
        <taxon>Bacteria</taxon>
        <taxon>Bacillati</taxon>
        <taxon>Actinomycetota</taxon>
        <taxon>Actinomycetes</taxon>
        <taxon>Micromonosporales</taxon>
        <taxon>Micromonosporaceae</taxon>
        <taxon>Micromonospora</taxon>
    </lineage>
</organism>
<dbReference type="Proteomes" id="UP001334804">
    <property type="component" value="Chromosome"/>
</dbReference>
<feature type="chain" id="PRO_5046527780" evidence="3">
    <location>
        <begin position="20"/>
        <end position="253"/>
    </location>
</feature>
<reference evidence="5 6" key="1">
    <citation type="submission" date="2022-10" db="EMBL/GenBank/DDBJ databases">
        <title>The complete genomes of actinobacterial strains from the NBC collection.</title>
        <authorList>
            <person name="Joergensen T.S."/>
            <person name="Alvarez Arevalo M."/>
            <person name="Sterndorff E.B."/>
            <person name="Faurdal D."/>
            <person name="Vuksanovic O."/>
            <person name="Mourched A.-S."/>
            <person name="Charusanti P."/>
            <person name="Shaw S."/>
            <person name="Blin K."/>
            <person name="Weber T."/>
        </authorList>
    </citation>
    <scope>NUCLEOTIDE SEQUENCE [LARGE SCALE GENOMIC DNA]</scope>
    <source>
        <strain evidence="5 6">NBC 01809</strain>
    </source>
</reference>
<evidence type="ECO:0000259" key="4">
    <source>
        <dbReference type="Pfam" id="PF01478"/>
    </source>
</evidence>
<evidence type="ECO:0000256" key="1">
    <source>
        <dbReference type="ARBA" id="ARBA00005801"/>
    </source>
</evidence>
<dbReference type="InterPro" id="IPR000045">
    <property type="entry name" value="Prepilin_IV_endopep_pep"/>
</dbReference>
<dbReference type="Pfam" id="PF01478">
    <property type="entry name" value="Peptidase_A24"/>
    <property type="match status" value="1"/>
</dbReference>
<dbReference type="EMBL" id="CP109071">
    <property type="protein sequence ID" value="WSA35003.1"/>
    <property type="molecule type" value="Genomic_DNA"/>
</dbReference>